<dbReference type="Pfam" id="PF24883">
    <property type="entry name" value="NPHP3_N"/>
    <property type="match status" value="1"/>
</dbReference>
<protein>
    <recommendedName>
        <fullName evidence="2">Nephrocystin 3-like N-terminal domain-containing protein</fullName>
    </recommendedName>
</protein>
<dbReference type="EMBL" id="JAPWDO010000007">
    <property type="protein sequence ID" value="KAJ5462440.1"/>
    <property type="molecule type" value="Genomic_DNA"/>
</dbReference>
<organism evidence="3 4">
    <name type="scientific">Penicillium desertorum</name>
    <dbReference type="NCBI Taxonomy" id="1303715"/>
    <lineage>
        <taxon>Eukaryota</taxon>
        <taxon>Fungi</taxon>
        <taxon>Dikarya</taxon>
        <taxon>Ascomycota</taxon>
        <taxon>Pezizomycotina</taxon>
        <taxon>Eurotiomycetes</taxon>
        <taxon>Eurotiomycetidae</taxon>
        <taxon>Eurotiales</taxon>
        <taxon>Aspergillaceae</taxon>
        <taxon>Penicillium</taxon>
    </lineage>
</organism>
<dbReference type="InterPro" id="IPR056884">
    <property type="entry name" value="NPHP3-like_N"/>
</dbReference>
<dbReference type="OrthoDB" id="4526699at2759"/>
<comment type="caution">
    <text evidence="3">The sequence shown here is derived from an EMBL/GenBank/DDBJ whole genome shotgun (WGS) entry which is preliminary data.</text>
</comment>
<keyword evidence="1" id="KW-0677">Repeat</keyword>
<name>A0A9X0BHU1_9EURO</name>
<evidence type="ECO:0000256" key="1">
    <source>
        <dbReference type="ARBA" id="ARBA00022737"/>
    </source>
</evidence>
<keyword evidence="4" id="KW-1185">Reference proteome</keyword>
<dbReference type="Proteomes" id="UP001147760">
    <property type="component" value="Unassembled WGS sequence"/>
</dbReference>
<evidence type="ECO:0000313" key="3">
    <source>
        <dbReference type="EMBL" id="KAJ5462440.1"/>
    </source>
</evidence>
<reference evidence="3" key="2">
    <citation type="journal article" date="2023" name="IMA Fungus">
        <title>Comparative genomic study of the Penicillium genus elucidates a diverse pangenome and 15 lateral gene transfer events.</title>
        <authorList>
            <person name="Petersen C."/>
            <person name="Sorensen T."/>
            <person name="Nielsen M.R."/>
            <person name="Sondergaard T.E."/>
            <person name="Sorensen J.L."/>
            <person name="Fitzpatrick D.A."/>
            <person name="Frisvad J.C."/>
            <person name="Nielsen K.L."/>
        </authorList>
    </citation>
    <scope>NUCLEOTIDE SEQUENCE</scope>
    <source>
        <strain evidence="3">IBT 17660</strain>
    </source>
</reference>
<evidence type="ECO:0000259" key="2">
    <source>
        <dbReference type="Pfam" id="PF24883"/>
    </source>
</evidence>
<dbReference type="PANTHER" id="PTHR10039">
    <property type="entry name" value="AMELOGENIN"/>
    <property type="match status" value="1"/>
</dbReference>
<evidence type="ECO:0000313" key="4">
    <source>
        <dbReference type="Proteomes" id="UP001147760"/>
    </source>
</evidence>
<sequence length="156" mass="17783">MLADKELAPVYLTLDALDECDEGNPGDPGRPHLLSLISDTLSITNKVKWLLSSRPEVGVYMKLKTKPALGAIVELDVQSRPAPVDAYIEHRLSDLERNFEYPKDVLDEMSQEIRRRAQNIFLWVSLVFQDIIENNVAEVRCCRPYQSQSFFSDESV</sequence>
<reference evidence="3" key="1">
    <citation type="submission" date="2022-12" db="EMBL/GenBank/DDBJ databases">
        <authorList>
            <person name="Petersen C."/>
        </authorList>
    </citation>
    <scope>NUCLEOTIDE SEQUENCE</scope>
    <source>
        <strain evidence="3">IBT 17660</strain>
    </source>
</reference>
<gene>
    <name evidence="3" type="ORF">N7530_010645</name>
</gene>
<feature type="domain" description="Nephrocystin 3-like N-terminal" evidence="2">
    <location>
        <begin position="5"/>
        <end position="54"/>
    </location>
</feature>
<dbReference type="PANTHER" id="PTHR10039:SF14">
    <property type="entry name" value="NACHT DOMAIN-CONTAINING PROTEIN"/>
    <property type="match status" value="1"/>
</dbReference>
<dbReference type="AlphaFoldDB" id="A0A9X0BHU1"/>
<proteinExistence type="predicted"/>
<accession>A0A9X0BHU1</accession>